<keyword evidence="2" id="KW-0677">Repeat</keyword>
<gene>
    <name evidence="4" type="ORF">GBAR_LOCUS14391</name>
</gene>
<dbReference type="InterPro" id="IPR001611">
    <property type="entry name" value="Leu-rich_rpt"/>
</dbReference>
<comment type="caution">
    <text evidence="4">The sequence shown here is derived from an EMBL/GenBank/DDBJ whole genome shotgun (WGS) entry which is preliminary data.</text>
</comment>
<evidence type="ECO:0000256" key="1">
    <source>
        <dbReference type="ARBA" id="ARBA00022614"/>
    </source>
</evidence>
<sequence>MSALAEKEVLKRSRAPSLASVQSLNCWGCGFTDVSVLAAAENLEVLNLSCNQLTSLQVLSHCSNLRELFLRKNQVTDLAQLQPLQQLKNLTVLWLSGNPVEQETDYRATVIQMFPQLVSLDDSIVTEEERREAKNSATQNQKTGGAGEERKGNVLRAVLYLLPELTQHELRAVCEAAGKMMTEQ</sequence>
<evidence type="ECO:0000256" key="2">
    <source>
        <dbReference type="ARBA" id="ARBA00022737"/>
    </source>
</evidence>
<dbReference type="AlphaFoldDB" id="A0AA35WPX6"/>
<feature type="region of interest" description="Disordered" evidence="3">
    <location>
        <begin position="128"/>
        <end position="148"/>
    </location>
</feature>
<keyword evidence="4" id="KW-0966">Cell projection</keyword>
<dbReference type="Pfam" id="PF14580">
    <property type="entry name" value="LRR_9"/>
    <property type="match status" value="1"/>
</dbReference>
<reference evidence="4" key="1">
    <citation type="submission" date="2023-03" db="EMBL/GenBank/DDBJ databases">
        <authorList>
            <person name="Steffen K."/>
            <person name="Cardenas P."/>
        </authorList>
    </citation>
    <scope>NUCLEOTIDE SEQUENCE</scope>
</reference>
<dbReference type="PANTHER" id="PTHR18849">
    <property type="entry name" value="LEUCINE RICH REPEAT PROTEIN"/>
    <property type="match status" value="1"/>
</dbReference>
<evidence type="ECO:0000256" key="3">
    <source>
        <dbReference type="SAM" id="MobiDB-lite"/>
    </source>
</evidence>
<accession>A0AA35WPX6</accession>
<protein>
    <submittedName>
        <fullName evidence="4">Cilia- and flagella-associated protein 410</fullName>
    </submittedName>
</protein>
<dbReference type="Pfam" id="PF00560">
    <property type="entry name" value="LRR_1"/>
    <property type="match status" value="1"/>
</dbReference>
<dbReference type="PROSITE" id="PS51450">
    <property type="entry name" value="LRR"/>
    <property type="match status" value="2"/>
</dbReference>
<keyword evidence="4" id="KW-0282">Flagellum</keyword>
<proteinExistence type="predicted"/>
<dbReference type="Gene3D" id="3.80.10.10">
    <property type="entry name" value="Ribonuclease Inhibitor"/>
    <property type="match status" value="1"/>
</dbReference>
<keyword evidence="1" id="KW-0433">Leucine-rich repeat</keyword>
<evidence type="ECO:0000313" key="4">
    <source>
        <dbReference type="EMBL" id="CAI8024851.1"/>
    </source>
</evidence>
<dbReference type="SUPFAM" id="SSF52058">
    <property type="entry name" value="L domain-like"/>
    <property type="match status" value="1"/>
</dbReference>
<dbReference type="PANTHER" id="PTHR18849:SF0">
    <property type="entry name" value="CILIA- AND FLAGELLA-ASSOCIATED PROTEIN 410-RELATED"/>
    <property type="match status" value="1"/>
</dbReference>
<dbReference type="InterPro" id="IPR032675">
    <property type="entry name" value="LRR_dom_sf"/>
</dbReference>
<organism evidence="4 5">
    <name type="scientific">Geodia barretti</name>
    <name type="common">Barrett's horny sponge</name>
    <dbReference type="NCBI Taxonomy" id="519541"/>
    <lineage>
        <taxon>Eukaryota</taxon>
        <taxon>Metazoa</taxon>
        <taxon>Porifera</taxon>
        <taxon>Demospongiae</taxon>
        <taxon>Heteroscleromorpha</taxon>
        <taxon>Tetractinellida</taxon>
        <taxon>Astrophorina</taxon>
        <taxon>Geodiidae</taxon>
        <taxon>Geodia</taxon>
    </lineage>
</organism>
<name>A0AA35WPX6_GEOBA</name>
<keyword evidence="5" id="KW-1185">Reference proteome</keyword>
<keyword evidence="4" id="KW-0969">Cilium</keyword>
<evidence type="ECO:0000313" key="5">
    <source>
        <dbReference type="Proteomes" id="UP001174909"/>
    </source>
</evidence>
<dbReference type="EMBL" id="CASHTH010002099">
    <property type="protein sequence ID" value="CAI8024851.1"/>
    <property type="molecule type" value="Genomic_DNA"/>
</dbReference>
<dbReference type="Proteomes" id="UP001174909">
    <property type="component" value="Unassembled WGS sequence"/>
</dbReference>